<protein>
    <submittedName>
        <fullName evidence="5 6">Glutamate synthase</fullName>
    </submittedName>
</protein>
<dbReference type="EMBL" id="JARCJK010000006">
    <property type="protein sequence ID" value="MDE4166848.1"/>
    <property type="molecule type" value="Genomic_DNA"/>
</dbReference>
<evidence type="ECO:0000313" key="5">
    <source>
        <dbReference type="EMBL" id="ANP36862.1"/>
    </source>
</evidence>
<keyword evidence="3" id="KW-1133">Transmembrane helix</keyword>
<comment type="similarity">
    <text evidence="1 2">Belongs to the glutamate synthase family.</text>
</comment>
<reference evidence="6 8" key="2">
    <citation type="submission" date="2023-02" db="EMBL/GenBank/DDBJ databases">
        <title>Population genomics of bacteria associated with diatom.</title>
        <authorList>
            <person name="Xie J."/>
            <person name="Wang H."/>
        </authorList>
    </citation>
    <scope>NUCLEOTIDE SEQUENCE [LARGE SCALE GENOMIC DNA]</scope>
    <source>
        <strain evidence="6 8">PT47_8</strain>
    </source>
</reference>
<keyword evidence="3" id="KW-0472">Membrane</keyword>
<dbReference type="InterPro" id="IPR002932">
    <property type="entry name" value="Glu_synthdom"/>
</dbReference>
<dbReference type="CDD" id="cd02808">
    <property type="entry name" value="GltS_FMN"/>
    <property type="match status" value="1"/>
</dbReference>
<evidence type="ECO:0000313" key="8">
    <source>
        <dbReference type="Proteomes" id="UP001218364"/>
    </source>
</evidence>
<reference evidence="5 7" key="1">
    <citation type="submission" date="2016-04" db="EMBL/GenBank/DDBJ databases">
        <authorList>
            <person name="Evans L.H."/>
            <person name="Alamgir A."/>
            <person name="Owens N."/>
            <person name="Weber N.D."/>
            <person name="Virtaneva K."/>
            <person name="Barbian K."/>
            <person name="Babar A."/>
            <person name="Rosenke K."/>
        </authorList>
    </citation>
    <scope>NUCLEOTIDE SEQUENCE [LARGE SCALE GENOMIC DNA]</scope>
    <source>
        <strain evidence="5 7">JL2886</strain>
    </source>
</reference>
<dbReference type="InterPro" id="IPR024188">
    <property type="entry name" value="GltB"/>
</dbReference>
<dbReference type="Pfam" id="PF01645">
    <property type="entry name" value="Glu_synthase"/>
    <property type="match status" value="1"/>
</dbReference>
<dbReference type="PANTHER" id="PTHR43819:SF1">
    <property type="entry name" value="ARCHAEAL-TYPE GLUTAMATE SYNTHASE [NADPH]"/>
    <property type="match status" value="1"/>
</dbReference>
<dbReference type="GO" id="GO:0015930">
    <property type="term" value="F:glutamate synthase activity"/>
    <property type="evidence" value="ECO:0007669"/>
    <property type="project" value="InterPro"/>
</dbReference>
<dbReference type="AlphaFoldDB" id="A0A1B0ZRQ3"/>
<evidence type="ECO:0000259" key="4">
    <source>
        <dbReference type="Pfam" id="PF01645"/>
    </source>
</evidence>
<dbReference type="PIRSF" id="PIRSF006429">
    <property type="entry name" value="GOGAT_lg_2"/>
    <property type="match status" value="1"/>
</dbReference>
<dbReference type="Gene3D" id="3.20.20.70">
    <property type="entry name" value="Aldolase class I"/>
    <property type="match status" value="1"/>
</dbReference>
<accession>A0A1B0ZRQ3</accession>
<evidence type="ECO:0000313" key="6">
    <source>
        <dbReference type="EMBL" id="MDE4166848.1"/>
    </source>
</evidence>
<feature type="transmembrane region" description="Helical" evidence="3">
    <location>
        <begin position="12"/>
        <end position="32"/>
    </location>
</feature>
<dbReference type="GO" id="GO:0006537">
    <property type="term" value="P:glutamate biosynthetic process"/>
    <property type="evidence" value="ECO:0007669"/>
    <property type="project" value="InterPro"/>
</dbReference>
<keyword evidence="7" id="KW-1185">Reference proteome</keyword>
<evidence type="ECO:0000256" key="1">
    <source>
        <dbReference type="ARBA" id="ARBA00009716"/>
    </source>
</evidence>
<keyword evidence="3" id="KW-0812">Transmembrane</keyword>
<dbReference type="PANTHER" id="PTHR43819">
    <property type="entry name" value="ARCHAEAL-TYPE GLUTAMATE SYNTHASE [NADPH]"/>
    <property type="match status" value="1"/>
</dbReference>
<dbReference type="Proteomes" id="UP001218364">
    <property type="component" value="Unassembled WGS sequence"/>
</dbReference>
<organism evidence="5 7">
    <name type="scientific">Phaeobacter gallaeciensis</name>
    <dbReference type="NCBI Taxonomy" id="60890"/>
    <lineage>
        <taxon>Bacteria</taxon>
        <taxon>Pseudomonadati</taxon>
        <taxon>Pseudomonadota</taxon>
        <taxon>Alphaproteobacteria</taxon>
        <taxon>Rhodobacterales</taxon>
        <taxon>Roseobacteraceae</taxon>
        <taxon>Phaeobacter</taxon>
    </lineage>
</organism>
<dbReference type="Proteomes" id="UP000092565">
    <property type="component" value="Chromosome"/>
</dbReference>
<dbReference type="PATRIC" id="fig|60890.4.peg.1905"/>
<dbReference type="EMBL" id="CP015124">
    <property type="protein sequence ID" value="ANP36862.1"/>
    <property type="molecule type" value="Genomic_DNA"/>
</dbReference>
<feature type="domain" description="Glutamate synthase" evidence="4">
    <location>
        <begin position="146"/>
        <end position="460"/>
    </location>
</feature>
<dbReference type="InterPro" id="IPR013785">
    <property type="entry name" value="Aldolase_TIM"/>
</dbReference>
<dbReference type="RefSeq" id="WP_065271771.1">
    <property type="nucleotide sequence ID" value="NZ_CP015124.1"/>
</dbReference>
<gene>
    <name evidence="5" type="ORF">JL2886_01967</name>
    <name evidence="6" type="ORF">PXK24_14205</name>
</gene>
<proteinExistence type="inferred from homology"/>
<dbReference type="SUPFAM" id="SSF51395">
    <property type="entry name" value="FMN-linked oxidoreductases"/>
    <property type="match status" value="1"/>
</dbReference>
<dbReference type="OrthoDB" id="9758182at2"/>
<sequence>MGIAANAIEFLALAFVFALGAVGLLLLVLFLVDRLQTEDAIRRNYPVIGRFRHLFSTLGEFFRQYFFAMDREELPFNRAQRDWVSRASEGKGNTVAFGSTRNTSVPGTAIFVNAPFPPLDDQYASSEPMVIGAGARVPYLAPSFYNISGMSYGALSRPAVRALSRGAREAGVWMNTGEGGLSPFHLEGGCDIVFQIGTAKYGVRDEHGNLSDEKLCKVAEHPNVRMFELKLSQGAKPGKGGILPAAKVNAEIAEIRGIPEGKASISPNRHPEIGTFDDLLDMISHVREVTGKPVGIKTVVGSEAVMREMFMNIASRPEDAPDFITIDGGEGGTGAAPMPLIDLVGMSVREALPMVCNLRDEYGMKERIRLIASGKLVNPGDVAWALAAGADFVTSARGFMFSLGCIQALKCNKNTCPTGITTHDPRLQKGLVVEDKDKRVARFAREVIHEVETIAHSVGVAEPRQLRRRHVRIVQGDGTSRPMNEIMPGYSAIAES</sequence>
<evidence type="ECO:0000256" key="3">
    <source>
        <dbReference type="SAM" id="Phobius"/>
    </source>
</evidence>
<name>A0A1B0ZRQ3_9RHOB</name>
<evidence type="ECO:0000313" key="7">
    <source>
        <dbReference type="Proteomes" id="UP000092565"/>
    </source>
</evidence>
<evidence type="ECO:0000256" key="2">
    <source>
        <dbReference type="PIRNR" id="PIRNR006429"/>
    </source>
</evidence>